<dbReference type="RefSeq" id="WP_207088191.1">
    <property type="nucleotide sequence ID" value="NZ_JAFLQW010000303.1"/>
</dbReference>
<keyword evidence="2" id="KW-1185">Reference proteome</keyword>
<dbReference type="Proteomes" id="UP000664844">
    <property type="component" value="Unassembled WGS sequence"/>
</dbReference>
<name>A0ABS3FRE7_9CYAN</name>
<accession>A0ABS3FRE7</accession>
<sequence>MIPPGCNGFVITAIAPKIFQVKIAIRPCQLPQERLLLIHRIVKVRSPETLLLPPSIQKLHEVL</sequence>
<proteinExistence type="predicted"/>
<gene>
    <name evidence="1" type="ORF">J0895_11300</name>
</gene>
<dbReference type="EMBL" id="JAFLQW010000303">
    <property type="protein sequence ID" value="MBO0349683.1"/>
    <property type="molecule type" value="Genomic_DNA"/>
</dbReference>
<protein>
    <submittedName>
        <fullName evidence="1">Uncharacterized protein</fullName>
    </submittedName>
</protein>
<evidence type="ECO:0000313" key="1">
    <source>
        <dbReference type="EMBL" id="MBO0349683.1"/>
    </source>
</evidence>
<organism evidence="1 2">
    <name type="scientific">Phormidium pseudopriestleyi FRX01</name>
    <dbReference type="NCBI Taxonomy" id="1759528"/>
    <lineage>
        <taxon>Bacteria</taxon>
        <taxon>Bacillati</taxon>
        <taxon>Cyanobacteriota</taxon>
        <taxon>Cyanophyceae</taxon>
        <taxon>Oscillatoriophycideae</taxon>
        <taxon>Oscillatoriales</taxon>
        <taxon>Oscillatoriaceae</taxon>
        <taxon>Phormidium</taxon>
    </lineage>
</organism>
<comment type="caution">
    <text evidence="1">The sequence shown here is derived from an EMBL/GenBank/DDBJ whole genome shotgun (WGS) entry which is preliminary data.</text>
</comment>
<reference evidence="1 2" key="1">
    <citation type="submission" date="2021-03" db="EMBL/GenBank/DDBJ databases">
        <title>Metabolic Capacity of the Antarctic Cyanobacterium Phormidium pseudopriestleyi that Sustains Oxygenic Photosynthesis in the Presence of Hydrogen Sulfide.</title>
        <authorList>
            <person name="Lumian J.E."/>
            <person name="Jungblut A.D."/>
            <person name="Dillon M.L."/>
            <person name="Hawes I."/>
            <person name="Doran P.T."/>
            <person name="Mackey T.J."/>
            <person name="Dick G.J."/>
            <person name="Grettenberger C.L."/>
            <person name="Sumner D.Y."/>
        </authorList>
    </citation>
    <scope>NUCLEOTIDE SEQUENCE [LARGE SCALE GENOMIC DNA]</scope>
    <source>
        <strain evidence="1 2">FRX01</strain>
    </source>
</reference>
<evidence type="ECO:0000313" key="2">
    <source>
        <dbReference type="Proteomes" id="UP000664844"/>
    </source>
</evidence>